<dbReference type="PANTHER" id="PTHR24346:SF42">
    <property type="entry name" value="SERINE_THREONINE-PROTEIN KINASE SIK3"/>
    <property type="match status" value="1"/>
</dbReference>
<accession>A0AA36D9A7</accession>
<evidence type="ECO:0000259" key="11">
    <source>
        <dbReference type="PROSITE" id="PS50011"/>
    </source>
</evidence>
<keyword evidence="3" id="KW-0808">Transferase</keyword>
<evidence type="ECO:0000256" key="6">
    <source>
        <dbReference type="ARBA" id="ARBA00022840"/>
    </source>
</evidence>
<dbReference type="CDD" id="cd14003">
    <property type="entry name" value="STKc_AMPK-like"/>
    <property type="match status" value="1"/>
</dbReference>
<keyword evidence="13" id="KW-1185">Reference proteome</keyword>
<keyword evidence="4" id="KW-0547">Nucleotide-binding</keyword>
<dbReference type="InterPro" id="IPR008271">
    <property type="entry name" value="Ser/Thr_kinase_AS"/>
</dbReference>
<keyword evidence="2" id="KW-0723">Serine/threonine-protein kinase</keyword>
<keyword evidence="5" id="KW-0418">Kinase</keyword>
<dbReference type="SMART" id="SM00220">
    <property type="entry name" value="S_TKc"/>
    <property type="match status" value="1"/>
</dbReference>
<dbReference type="GO" id="GO:0050321">
    <property type="term" value="F:tau-protein kinase activity"/>
    <property type="evidence" value="ECO:0007669"/>
    <property type="project" value="TreeGrafter"/>
</dbReference>
<dbReference type="AlphaFoldDB" id="A0AA36D9A7"/>
<evidence type="ECO:0000256" key="5">
    <source>
        <dbReference type="ARBA" id="ARBA00022777"/>
    </source>
</evidence>
<protein>
    <recommendedName>
        <fullName evidence="1">non-specific serine/threonine protein kinase</fullName>
        <ecNumber evidence="1">2.7.11.1</ecNumber>
    </recommendedName>
</protein>
<feature type="domain" description="Protein kinase" evidence="11">
    <location>
        <begin position="19"/>
        <end position="270"/>
    </location>
</feature>
<dbReference type="PROSITE" id="PS50011">
    <property type="entry name" value="PROTEIN_KINASE_DOM"/>
    <property type="match status" value="1"/>
</dbReference>
<dbReference type="EC" id="2.7.11.1" evidence="1"/>
<feature type="compositionally biased region" description="Polar residues" evidence="10">
    <location>
        <begin position="609"/>
        <end position="619"/>
    </location>
</feature>
<dbReference type="Proteomes" id="UP001177023">
    <property type="component" value="Unassembled WGS sequence"/>
</dbReference>
<dbReference type="GO" id="GO:0005524">
    <property type="term" value="F:ATP binding"/>
    <property type="evidence" value="ECO:0007669"/>
    <property type="project" value="UniProtKB-KW"/>
</dbReference>
<dbReference type="InterPro" id="IPR000719">
    <property type="entry name" value="Prot_kinase_dom"/>
</dbReference>
<dbReference type="PANTHER" id="PTHR24346">
    <property type="entry name" value="MAP/MICROTUBULE AFFINITY-REGULATING KINASE"/>
    <property type="match status" value="1"/>
</dbReference>
<dbReference type="GO" id="GO:0035556">
    <property type="term" value="P:intracellular signal transduction"/>
    <property type="evidence" value="ECO:0007669"/>
    <property type="project" value="TreeGrafter"/>
</dbReference>
<evidence type="ECO:0000256" key="10">
    <source>
        <dbReference type="SAM" id="MobiDB-lite"/>
    </source>
</evidence>
<feature type="region of interest" description="Disordered" evidence="10">
    <location>
        <begin position="351"/>
        <end position="378"/>
    </location>
</feature>
<dbReference type="Pfam" id="PF00069">
    <property type="entry name" value="Pkinase"/>
    <property type="match status" value="1"/>
</dbReference>
<feature type="compositionally biased region" description="Polar residues" evidence="10">
    <location>
        <begin position="542"/>
        <end position="553"/>
    </location>
</feature>
<sequence length="840" mass="93293">MIRIGNFLFWWTDRWSAIIICSNLSAAATFATVKLAKHDIAKTKVAVKMVDKTKIEPENLIKIEREIEILKQLDHPYVVKLYEVMRTDRFIYIVTEYCSGGEMFEILVEKGRICETDARKWFNQIVAALTYCHENGVVHRDLKAENLLVDKNNDIRIIDFGFSNFQPPNHMLKTSCGSPPYAAPELLLANDYDGTKADIWSLGVLLYIMVTGGFPFPGDSIDKLKRAILSGPFKIPYFVSVECSDLLRKMLVLNPVKRFSIQQVGQHRWLNPPKTEEMAMSASSLALQSDQFLSARLSEKRKLNPTVLVFLQQHSKWSEESIMEDVEKRNYDAPIYAAYELLCEKLRAASEDTTVDQPRRGSRGSILSGKANVDPEPAAPTISAHHLAQLSLLSSAEYESDDSSASEMCEDSPCSSSRRKDSKHRIEETMPYQSREQRRHTLCATEPLLPPELLQQLGGVEGLHAAAALQFQQTGLQMLLGGQAPELMTAYGGLLNGMSPIPLHENPTLHIPFMGERRASASEALFGAHLKGAANSLPAGSESPTASGSGTNMNIEEEGKKYLSQQGSSKRNTVHALTGTPASALGKEKERHLRSPYSKTPNGERRSSWAPSPVSTTQQSQLEKLYMQHLQKGGRHMSAGSDLFQIKQLQREFQKLGKLAAGSGCSPTTSLAMDTSSMSLKNTPRISITDENNKLLPPGCASANFNPIALFEQKASEVIYGEQVRPATVIGFAPNPNIHSGASTPEHPGFRPESRGTVLVCAAEPIEVVHEAKTFFDAKQLQHEEVPDEERGGCWINSHFIRLYIRPMDDRAHVELMLMQEYAEPIAEELANILRAMDCL</sequence>
<feature type="compositionally biased region" description="Acidic residues" evidence="10">
    <location>
        <begin position="401"/>
        <end position="410"/>
    </location>
</feature>
<evidence type="ECO:0000256" key="4">
    <source>
        <dbReference type="ARBA" id="ARBA00022741"/>
    </source>
</evidence>
<evidence type="ECO:0000313" key="13">
    <source>
        <dbReference type="Proteomes" id="UP001177023"/>
    </source>
</evidence>
<evidence type="ECO:0000256" key="7">
    <source>
        <dbReference type="ARBA" id="ARBA00038181"/>
    </source>
</evidence>
<comment type="catalytic activity">
    <reaction evidence="9">
        <text>L-seryl-[protein] + ATP = O-phospho-L-seryl-[protein] + ADP + H(+)</text>
        <dbReference type="Rhea" id="RHEA:17989"/>
        <dbReference type="Rhea" id="RHEA-COMP:9863"/>
        <dbReference type="Rhea" id="RHEA-COMP:11604"/>
        <dbReference type="ChEBI" id="CHEBI:15378"/>
        <dbReference type="ChEBI" id="CHEBI:29999"/>
        <dbReference type="ChEBI" id="CHEBI:30616"/>
        <dbReference type="ChEBI" id="CHEBI:83421"/>
        <dbReference type="ChEBI" id="CHEBI:456216"/>
        <dbReference type="EC" id="2.7.11.1"/>
    </reaction>
</comment>
<dbReference type="FunFam" id="1.10.510.10:FF:000002">
    <property type="entry name" value="Non-specific serine/threonine protein kinase"/>
    <property type="match status" value="1"/>
</dbReference>
<dbReference type="GO" id="GO:0000226">
    <property type="term" value="P:microtubule cytoskeleton organization"/>
    <property type="evidence" value="ECO:0007669"/>
    <property type="project" value="TreeGrafter"/>
</dbReference>
<comment type="similarity">
    <text evidence="7">Belongs to the protein kinase superfamily. CAMK Ser/Thr protein kinase family. Smok subfamily.</text>
</comment>
<dbReference type="PROSITE" id="PS00108">
    <property type="entry name" value="PROTEIN_KINASE_ST"/>
    <property type="match status" value="1"/>
</dbReference>
<name>A0AA36D9A7_9BILA</name>
<feature type="non-terminal residue" evidence="12">
    <location>
        <position position="840"/>
    </location>
</feature>
<feature type="region of interest" description="Disordered" evidence="10">
    <location>
        <begin position="534"/>
        <end position="553"/>
    </location>
</feature>
<proteinExistence type="inferred from homology"/>
<feature type="region of interest" description="Disordered" evidence="10">
    <location>
        <begin position="401"/>
        <end position="438"/>
    </location>
</feature>
<dbReference type="FunFam" id="3.30.200.20:FF:000003">
    <property type="entry name" value="Non-specific serine/threonine protein kinase"/>
    <property type="match status" value="1"/>
</dbReference>
<dbReference type="GO" id="GO:0005737">
    <property type="term" value="C:cytoplasm"/>
    <property type="evidence" value="ECO:0007669"/>
    <property type="project" value="TreeGrafter"/>
</dbReference>
<keyword evidence="6" id="KW-0067">ATP-binding</keyword>
<comment type="catalytic activity">
    <reaction evidence="8">
        <text>L-threonyl-[protein] + ATP = O-phospho-L-threonyl-[protein] + ADP + H(+)</text>
        <dbReference type="Rhea" id="RHEA:46608"/>
        <dbReference type="Rhea" id="RHEA-COMP:11060"/>
        <dbReference type="Rhea" id="RHEA-COMP:11605"/>
        <dbReference type="ChEBI" id="CHEBI:15378"/>
        <dbReference type="ChEBI" id="CHEBI:30013"/>
        <dbReference type="ChEBI" id="CHEBI:30616"/>
        <dbReference type="ChEBI" id="CHEBI:61977"/>
        <dbReference type="ChEBI" id="CHEBI:456216"/>
        <dbReference type="EC" id="2.7.11.1"/>
    </reaction>
</comment>
<comment type="caution">
    <text evidence="12">The sequence shown here is derived from an EMBL/GenBank/DDBJ whole genome shotgun (WGS) entry which is preliminary data.</text>
</comment>
<feature type="region of interest" description="Disordered" evidence="10">
    <location>
        <begin position="562"/>
        <end position="619"/>
    </location>
</feature>
<dbReference type="EMBL" id="CATQJA010002665">
    <property type="protein sequence ID" value="CAJ0583508.1"/>
    <property type="molecule type" value="Genomic_DNA"/>
</dbReference>
<gene>
    <name evidence="12" type="ORF">MSPICULIGERA_LOCUS21585</name>
</gene>
<evidence type="ECO:0000256" key="2">
    <source>
        <dbReference type="ARBA" id="ARBA00022527"/>
    </source>
</evidence>
<dbReference type="SUPFAM" id="SSF56112">
    <property type="entry name" value="Protein kinase-like (PK-like)"/>
    <property type="match status" value="1"/>
</dbReference>
<reference evidence="12" key="1">
    <citation type="submission" date="2023-06" db="EMBL/GenBank/DDBJ databases">
        <authorList>
            <person name="Delattre M."/>
        </authorList>
    </citation>
    <scope>NUCLEOTIDE SEQUENCE</scope>
    <source>
        <strain evidence="12">AF72</strain>
    </source>
</reference>
<evidence type="ECO:0000256" key="1">
    <source>
        <dbReference type="ARBA" id="ARBA00012513"/>
    </source>
</evidence>
<dbReference type="InterPro" id="IPR011009">
    <property type="entry name" value="Kinase-like_dom_sf"/>
</dbReference>
<organism evidence="12 13">
    <name type="scientific">Mesorhabditis spiculigera</name>
    <dbReference type="NCBI Taxonomy" id="96644"/>
    <lineage>
        <taxon>Eukaryota</taxon>
        <taxon>Metazoa</taxon>
        <taxon>Ecdysozoa</taxon>
        <taxon>Nematoda</taxon>
        <taxon>Chromadorea</taxon>
        <taxon>Rhabditida</taxon>
        <taxon>Rhabditina</taxon>
        <taxon>Rhabditomorpha</taxon>
        <taxon>Rhabditoidea</taxon>
        <taxon>Rhabditidae</taxon>
        <taxon>Mesorhabditinae</taxon>
        <taxon>Mesorhabditis</taxon>
    </lineage>
</organism>
<evidence type="ECO:0000256" key="9">
    <source>
        <dbReference type="ARBA" id="ARBA00048679"/>
    </source>
</evidence>
<dbReference type="Gene3D" id="1.10.510.10">
    <property type="entry name" value="Transferase(Phosphotransferase) domain 1"/>
    <property type="match status" value="1"/>
</dbReference>
<evidence type="ECO:0000256" key="8">
    <source>
        <dbReference type="ARBA" id="ARBA00047899"/>
    </source>
</evidence>
<evidence type="ECO:0000256" key="3">
    <source>
        <dbReference type="ARBA" id="ARBA00022679"/>
    </source>
</evidence>
<evidence type="ECO:0000313" key="12">
    <source>
        <dbReference type="EMBL" id="CAJ0583508.1"/>
    </source>
</evidence>